<keyword evidence="10" id="KW-1185">Reference proteome</keyword>
<evidence type="ECO:0000313" key="10">
    <source>
        <dbReference type="Proteomes" id="UP000005408"/>
    </source>
</evidence>
<dbReference type="Proteomes" id="UP000005408">
    <property type="component" value="Unassembled WGS sequence"/>
</dbReference>
<evidence type="ECO:0000313" key="9">
    <source>
        <dbReference type="EnsemblMetazoa" id="G10882.3:cds"/>
    </source>
</evidence>
<protein>
    <recommendedName>
        <fullName evidence="8">Sulfatase N-terminal domain-containing protein</fullName>
    </recommendedName>
</protein>
<dbReference type="PROSITE" id="PS00149">
    <property type="entry name" value="SULFATASE_2"/>
    <property type="match status" value="1"/>
</dbReference>
<dbReference type="PANTHER" id="PTHR10342:SF273">
    <property type="entry name" value="RE14504P"/>
    <property type="match status" value="1"/>
</dbReference>
<evidence type="ECO:0000256" key="5">
    <source>
        <dbReference type="ARBA" id="ARBA00022837"/>
    </source>
</evidence>
<keyword evidence="7" id="KW-0732">Signal</keyword>
<organism evidence="9 10">
    <name type="scientific">Magallana gigas</name>
    <name type="common">Pacific oyster</name>
    <name type="synonym">Crassostrea gigas</name>
    <dbReference type="NCBI Taxonomy" id="29159"/>
    <lineage>
        <taxon>Eukaryota</taxon>
        <taxon>Metazoa</taxon>
        <taxon>Spiralia</taxon>
        <taxon>Lophotrochozoa</taxon>
        <taxon>Mollusca</taxon>
        <taxon>Bivalvia</taxon>
        <taxon>Autobranchia</taxon>
        <taxon>Pteriomorphia</taxon>
        <taxon>Ostreida</taxon>
        <taxon>Ostreoidea</taxon>
        <taxon>Ostreidae</taxon>
        <taxon>Magallana</taxon>
    </lineage>
</organism>
<keyword evidence="4" id="KW-0378">Hydrolase</keyword>
<dbReference type="InterPro" id="IPR017850">
    <property type="entry name" value="Alkaline_phosphatase_core_sf"/>
</dbReference>
<dbReference type="GO" id="GO:0008484">
    <property type="term" value="F:sulfuric ester hydrolase activity"/>
    <property type="evidence" value="ECO:0007669"/>
    <property type="project" value="InterPro"/>
</dbReference>
<name>A0A8W8HSU9_MAGGI</name>
<dbReference type="InterPro" id="IPR000917">
    <property type="entry name" value="Sulfatase_N"/>
</dbReference>
<sequence>MDTSGSLFVFSIFIHFLPYVSAKPPHILFIVADDYGWNDVGFRNPDVLTPNIDKLAHSGMVLNSSYVMPVCTPSRNSFMTGHYAFKSGLQHLAILPKQAACAPLNYTFLPQKLKELGYATHAIGKWHLGFCKWECTPTYRGFDTFFGFYNGQEDYYTLSVAGGKDFRDNRTPVNATGEYSTFLYARRAESIIKEHDASKPMYMYLPFQSVHEPLQVPQKYSDMYSKVHTESRRTYLGMVTAMDEAIGNITKALKTKGMFNDTLIIFTADNGGWITYAGNNYPLRGGKATVFEGGTRATAFVSGAGIQKSNYVYPGMIHAVDWMPTVLRAAGGTPDPTLDGIDQWDSLRTAGESKRTEFIYNIDDLRPEICGHAAIRMGDYKLVDGFPGFYQGWYKPDQVDYGLYEDVSTNYTRPFFDKVMLFNLKDDPNEHVDLSKKHPDIVKKLKSRLEYYHKQIVPANFPKNSASSAPTNYGGFWTPGWC</sequence>
<feature type="chain" id="PRO_5042430651" description="Sulfatase N-terminal domain-containing protein" evidence="7">
    <location>
        <begin position="23"/>
        <end position="482"/>
    </location>
</feature>
<keyword evidence="3" id="KW-0479">Metal-binding</keyword>
<dbReference type="EnsemblMetazoa" id="G10882.1">
    <property type="protein sequence ID" value="G10882.1:cds"/>
    <property type="gene ID" value="G10882"/>
</dbReference>
<dbReference type="AlphaFoldDB" id="A0A8W8HSU9"/>
<comment type="cofactor">
    <cofactor evidence="1">
        <name>Ca(2+)</name>
        <dbReference type="ChEBI" id="CHEBI:29108"/>
    </cofactor>
</comment>
<accession>A0A8W8HSU9</accession>
<dbReference type="PROSITE" id="PS00523">
    <property type="entry name" value="SULFATASE_1"/>
    <property type="match status" value="1"/>
</dbReference>
<dbReference type="OMA" id="GQYSPRH"/>
<evidence type="ECO:0000256" key="7">
    <source>
        <dbReference type="SAM" id="SignalP"/>
    </source>
</evidence>
<evidence type="ECO:0000256" key="1">
    <source>
        <dbReference type="ARBA" id="ARBA00001913"/>
    </source>
</evidence>
<dbReference type="OrthoDB" id="103349at2759"/>
<dbReference type="SUPFAM" id="SSF53649">
    <property type="entry name" value="Alkaline phosphatase-like"/>
    <property type="match status" value="1"/>
</dbReference>
<dbReference type="Gene3D" id="3.40.720.10">
    <property type="entry name" value="Alkaline Phosphatase, subunit A"/>
    <property type="match status" value="1"/>
</dbReference>
<keyword evidence="6" id="KW-0325">Glycoprotein</keyword>
<dbReference type="CDD" id="cd16029">
    <property type="entry name" value="4-S"/>
    <property type="match status" value="1"/>
</dbReference>
<dbReference type="EnsemblMetazoa" id="G10882.3">
    <property type="protein sequence ID" value="G10882.3:cds"/>
    <property type="gene ID" value="G10882"/>
</dbReference>
<dbReference type="EnsemblMetazoa" id="G10882.2">
    <property type="protein sequence ID" value="G10882.2:cds"/>
    <property type="gene ID" value="G10882"/>
</dbReference>
<evidence type="ECO:0000256" key="3">
    <source>
        <dbReference type="ARBA" id="ARBA00022723"/>
    </source>
</evidence>
<evidence type="ECO:0000256" key="4">
    <source>
        <dbReference type="ARBA" id="ARBA00022801"/>
    </source>
</evidence>
<reference evidence="9" key="1">
    <citation type="submission" date="2022-08" db="UniProtKB">
        <authorList>
            <consortium name="EnsemblMetazoa"/>
        </authorList>
    </citation>
    <scope>IDENTIFICATION</scope>
    <source>
        <strain evidence="9">05x7-T-G4-1.051#20</strain>
    </source>
</reference>
<keyword evidence="5" id="KW-0106">Calcium</keyword>
<dbReference type="InterPro" id="IPR047115">
    <property type="entry name" value="ARSB"/>
</dbReference>
<proteinExistence type="inferred from homology"/>
<dbReference type="Pfam" id="PF00884">
    <property type="entry name" value="Sulfatase"/>
    <property type="match status" value="1"/>
</dbReference>
<evidence type="ECO:0000256" key="2">
    <source>
        <dbReference type="ARBA" id="ARBA00008779"/>
    </source>
</evidence>
<dbReference type="PANTHER" id="PTHR10342">
    <property type="entry name" value="ARYLSULFATASE"/>
    <property type="match status" value="1"/>
</dbReference>
<dbReference type="GO" id="GO:0046872">
    <property type="term" value="F:metal ion binding"/>
    <property type="evidence" value="ECO:0007669"/>
    <property type="project" value="UniProtKB-KW"/>
</dbReference>
<comment type="similarity">
    <text evidence="2">Belongs to the sulfatase family.</text>
</comment>
<dbReference type="InterPro" id="IPR024607">
    <property type="entry name" value="Sulfatase_CS"/>
</dbReference>
<feature type="signal peptide" evidence="7">
    <location>
        <begin position="1"/>
        <end position="22"/>
    </location>
</feature>
<evidence type="ECO:0000259" key="8">
    <source>
        <dbReference type="Pfam" id="PF00884"/>
    </source>
</evidence>
<feature type="domain" description="Sulfatase N-terminal" evidence="8">
    <location>
        <begin position="25"/>
        <end position="331"/>
    </location>
</feature>
<dbReference type="Gene3D" id="3.30.1120.10">
    <property type="match status" value="1"/>
</dbReference>
<evidence type="ECO:0000256" key="6">
    <source>
        <dbReference type="ARBA" id="ARBA00023180"/>
    </source>
</evidence>